<dbReference type="PANTHER" id="PTHR43133:SF51">
    <property type="entry name" value="RNA POLYMERASE SIGMA FACTOR"/>
    <property type="match status" value="1"/>
</dbReference>
<dbReference type="Gene3D" id="1.10.1740.10">
    <property type="match status" value="1"/>
</dbReference>
<dbReference type="PANTHER" id="PTHR43133">
    <property type="entry name" value="RNA POLYMERASE ECF-TYPE SIGMA FACTO"/>
    <property type="match status" value="1"/>
</dbReference>
<dbReference type="EMBL" id="CP061800">
    <property type="protein sequence ID" value="QTA90859.1"/>
    <property type="molecule type" value="Genomic_DNA"/>
</dbReference>
<feature type="domain" description="RNA polymerase sigma-70 region 4" evidence="5">
    <location>
        <begin position="145"/>
        <end position="194"/>
    </location>
</feature>
<keyword evidence="3" id="KW-0731">Sigma factor</keyword>
<evidence type="ECO:0000259" key="5">
    <source>
        <dbReference type="Pfam" id="PF04545"/>
    </source>
</evidence>
<dbReference type="SUPFAM" id="SSF88946">
    <property type="entry name" value="Sigma2 domain of RNA polymerase sigma factors"/>
    <property type="match status" value="1"/>
</dbReference>
<dbReference type="InterPro" id="IPR013325">
    <property type="entry name" value="RNA_pol_sigma_r2"/>
</dbReference>
<dbReference type="GO" id="GO:0016987">
    <property type="term" value="F:sigma factor activity"/>
    <property type="evidence" value="ECO:0007669"/>
    <property type="project" value="UniProtKB-KW"/>
</dbReference>
<reference evidence="6" key="1">
    <citation type="journal article" date="2021" name="Microb. Physiol.">
        <title>Proteogenomic Insights into the Physiology of Marine, Sulfate-Reducing, Filamentous Desulfonema limicola and Desulfonema magnum.</title>
        <authorList>
            <person name="Schnaars V."/>
            <person name="Wohlbrand L."/>
            <person name="Scheve S."/>
            <person name="Hinrichs C."/>
            <person name="Reinhardt R."/>
            <person name="Rabus R."/>
        </authorList>
    </citation>
    <scope>NUCLEOTIDE SEQUENCE</scope>
    <source>
        <strain evidence="6">4be13</strain>
    </source>
</reference>
<dbReference type="GO" id="GO:0006352">
    <property type="term" value="P:DNA-templated transcription initiation"/>
    <property type="evidence" value="ECO:0007669"/>
    <property type="project" value="InterPro"/>
</dbReference>
<evidence type="ECO:0000313" key="6">
    <source>
        <dbReference type="EMBL" id="QTA90859.1"/>
    </source>
</evidence>
<dbReference type="InterPro" id="IPR007630">
    <property type="entry name" value="RNA_pol_sigma70_r4"/>
</dbReference>
<dbReference type="RefSeq" id="WP_207678869.1">
    <property type="nucleotide sequence ID" value="NZ_CP061800.1"/>
</dbReference>
<keyword evidence="4" id="KW-0804">Transcription</keyword>
<evidence type="ECO:0000313" key="7">
    <source>
        <dbReference type="Proteomes" id="UP000663722"/>
    </source>
</evidence>
<dbReference type="NCBIfam" id="TIGR02937">
    <property type="entry name" value="sigma70-ECF"/>
    <property type="match status" value="1"/>
</dbReference>
<dbReference type="InterPro" id="IPR013324">
    <property type="entry name" value="RNA_pol_sigma_r3/r4-like"/>
</dbReference>
<dbReference type="Proteomes" id="UP000663722">
    <property type="component" value="Chromosome"/>
</dbReference>
<gene>
    <name evidence="6" type="ORF">dnm_069210</name>
</gene>
<comment type="similarity">
    <text evidence="1">Belongs to the sigma-70 factor family. ECF subfamily.</text>
</comment>
<dbReference type="InterPro" id="IPR039425">
    <property type="entry name" value="RNA_pol_sigma-70-like"/>
</dbReference>
<dbReference type="InterPro" id="IPR036388">
    <property type="entry name" value="WH-like_DNA-bd_sf"/>
</dbReference>
<evidence type="ECO:0000256" key="2">
    <source>
        <dbReference type="ARBA" id="ARBA00023015"/>
    </source>
</evidence>
<evidence type="ECO:0000256" key="3">
    <source>
        <dbReference type="ARBA" id="ARBA00023082"/>
    </source>
</evidence>
<evidence type="ECO:0000256" key="4">
    <source>
        <dbReference type="ARBA" id="ARBA00023163"/>
    </source>
</evidence>
<dbReference type="KEGG" id="dmm:dnm_069210"/>
<sequence length="201" mass="24023">MKKKLTRKEEETLLHECINGNGGEKLVQQYERMICHIIVKILKRFREPYSRQDIEDLRNEVFFRLFKDECALLRLYRGDRSSLARWIGLITAQTVSMYLRKRDRIGVLGKNRPVSLEEMNKELASEQNITEDIEEKDAWFLIRKCMEKMSHAESLLLKLRFFDGLSWDEVAASLRRKKNNIYQIKHRAVRKLKECIKKLFS</sequence>
<dbReference type="Pfam" id="PF04545">
    <property type="entry name" value="Sigma70_r4"/>
    <property type="match status" value="1"/>
</dbReference>
<dbReference type="Gene3D" id="1.10.10.10">
    <property type="entry name" value="Winged helix-like DNA-binding domain superfamily/Winged helix DNA-binding domain"/>
    <property type="match status" value="1"/>
</dbReference>
<keyword evidence="2" id="KW-0805">Transcription regulation</keyword>
<dbReference type="AlphaFoldDB" id="A0A975BS70"/>
<dbReference type="SUPFAM" id="SSF88659">
    <property type="entry name" value="Sigma3 and sigma4 domains of RNA polymerase sigma factors"/>
    <property type="match status" value="1"/>
</dbReference>
<proteinExistence type="inferred from homology"/>
<organism evidence="6 7">
    <name type="scientific">Desulfonema magnum</name>
    <dbReference type="NCBI Taxonomy" id="45655"/>
    <lineage>
        <taxon>Bacteria</taxon>
        <taxon>Pseudomonadati</taxon>
        <taxon>Thermodesulfobacteriota</taxon>
        <taxon>Desulfobacteria</taxon>
        <taxon>Desulfobacterales</taxon>
        <taxon>Desulfococcaceae</taxon>
        <taxon>Desulfonema</taxon>
    </lineage>
</organism>
<dbReference type="InterPro" id="IPR014284">
    <property type="entry name" value="RNA_pol_sigma-70_dom"/>
</dbReference>
<evidence type="ECO:0000256" key="1">
    <source>
        <dbReference type="ARBA" id="ARBA00010641"/>
    </source>
</evidence>
<keyword evidence="7" id="KW-1185">Reference proteome</keyword>
<protein>
    <submittedName>
        <fullName evidence="6">RNA polymerase sigma factor sigma-70 domain-containing protein</fullName>
    </submittedName>
</protein>
<name>A0A975BS70_9BACT</name>
<accession>A0A975BS70</accession>